<feature type="repeat" description="ANK" evidence="1">
    <location>
        <begin position="319"/>
        <end position="351"/>
    </location>
</feature>
<dbReference type="InParanoid" id="A2G2L4"/>
<dbReference type="VEuPathDB" id="TrichDB:TVAGG3_0351110"/>
<feature type="repeat" description="ANK" evidence="1">
    <location>
        <begin position="385"/>
        <end position="417"/>
    </location>
</feature>
<evidence type="ECO:0000256" key="1">
    <source>
        <dbReference type="PROSITE-ProRule" id="PRU00023"/>
    </source>
</evidence>
<evidence type="ECO:0000259" key="2">
    <source>
        <dbReference type="Pfam" id="PF11929"/>
    </source>
</evidence>
<feature type="repeat" description="ANK" evidence="1">
    <location>
        <begin position="483"/>
        <end position="515"/>
    </location>
</feature>
<reference evidence="3" key="1">
    <citation type="submission" date="2006-10" db="EMBL/GenBank/DDBJ databases">
        <authorList>
            <person name="Amadeo P."/>
            <person name="Zhao Q."/>
            <person name="Wortman J."/>
            <person name="Fraser-Liggett C."/>
            <person name="Carlton J."/>
        </authorList>
    </citation>
    <scope>NUCLEOTIDE SEQUENCE</scope>
    <source>
        <strain evidence="3">G3</strain>
    </source>
</reference>
<proteinExistence type="predicted"/>
<dbReference type="InterPro" id="IPR002110">
    <property type="entry name" value="Ankyrin_rpt"/>
</dbReference>
<dbReference type="AlphaFoldDB" id="A2G2L4"/>
<dbReference type="Pfam" id="PF11929">
    <property type="entry name" value="DUF3447"/>
    <property type="match status" value="1"/>
</dbReference>
<dbReference type="Proteomes" id="UP000001542">
    <property type="component" value="Unassembled WGS sequence"/>
</dbReference>
<feature type="repeat" description="ANK" evidence="1">
    <location>
        <begin position="418"/>
        <end position="444"/>
    </location>
</feature>
<keyword evidence="1" id="KW-0040">ANK repeat</keyword>
<dbReference type="eggNOG" id="KOG4177">
    <property type="taxonomic scope" value="Eukaryota"/>
</dbReference>
<dbReference type="STRING" id="5722.A2G2L4"/>
<keyword evidence="4" id="KW-1185">Reference proteome</keyword>
<dbReference type="SUPFAM" id="SSF48403">
    <property type="entry name" value="Ankyrin repeat"/>
    <property type="match status" value="1"/>
</dbReference>
<dbReference type="OrthoDB" id="341259at2759"/>
<feature type="domain" description="DUF3447" evidence="2">
    <location>
        <begin position="205"/>
        <end position="279"/>
    </location>
</feature>
<accession>A2G2L4</accession>
<dbReference type="Gene3D" id="1.25.40.20">
    <property type="entry name" value="Ankyrin repeat-containing domain"/>
    <property type="match status" value="2"/>
</dbReference>
<dbReference type="EMBL" id="DS114290">
    <property type="protein sequence ID" value="EAX88599.1"/>
    <property type="molecule type" value="Genomic_DNA"/>
</dbReference>
<dbReference type="VEuPathDB" id="TrichDB:TVAG_145300"/>
<reference evidence="3" key="2">
    <citation type="journal article" date="2007" name="Science">
        <title>Draft genome sequence of the sexually transmitted pathogen Trichomonas vaginalis.</title>
        <authorList>
            <person name="Carlton J.M."/>
            <person name="Hirt R.P."/>
            <person name="Silva J.C."/>
            <person name="Delcher A.L."/>
            <person name="Schatz M."/>
            <person name="Zhao Q."/>
            <person name="Wortman J.R."/>
            <person name="Bidwell S.L."/>
            <person name="Alsmark U.C.M."/>
            <person name="Besteiro S."/>
            <person name="Sicheritz-Ponten T."/>
            <person name="Noel C.J."/>
            <person name="Dacks J.B."/>
            <person name="Foster P.G."/>
            <person name="Simillion C."/>
            <person name="Van de Peer Y."/>
            <person name="Miranda-Saavedra D."/>
            <person name="Barton G.J."/>
            <person name="Westrop G.D."/>
            <person name="Mueller S."/>
            <person name="Dessi D."/>
            <person name="Fiori P.L."/>
            <person name="Ren Q."/>
            <person name="Paulsen I."/>
            <person name="Zhang H."/>
            <person name="Bastida-Corcuera F.D."/>
            <person name="Simoes-Barbosa A."/>
            <person name="Brown M.T."/>
            <person name="Hayes R.D."/>
            <person name="Mukherjee M."/>
            <person name="Okumura C.Y."/>
            <person name="Schneider R."/>
            <person name="Smith A.J."/>
            <person name="Vanacova S."/>
            <person name="Villalvazo M."/>
            <person name="Haas B.J."/>
            <person name="Pertea M."/>
            <person name="Feldblyum T.V."/>
            <person name="Utterback T.R."/>
            <person name="Shu C.L."/>
            <person name="Osoegawa K."/>
            <person name="de Jong P.J."/>
            <person name="Hrdy I."/>
            <person name="Horvathova L."/>
            <person name="Zubacova Z."/>
            <person name="Dolezal P."/>
            <person name="Malik S.B."/>
            <person name="Logsdon J.M. Jr."/>
            <person name="Henze K."/>
            <person name="Gupta A."/>
            <person name="Wang C.C."/>
            <person name="Dunne R.L."/>
            <person name="Upcroft J.A."/>
            <person name="Upcroft P."/>
            <person name="White O."/>
            <person name="Salzberg S.L."/>
            <person name="Tang P."/>
            <person name="Chiu C.-H."/>
            <person name="Lee Y.-S."/>
            <person name="Embley T.M."/>
            <person name="Coombs G.H."/>
            <person name="Mottram J.C."/>
            <person name="Tachezy J."/>
            <person name="Fraser-Liggett C.M."/>
            <person name="Johnson P.J."/>
        </authorList>
    </citation>
    <scope>NUCLEOTIDE SEQUENCE [LARGE SCALE GENOMIC DNA]</scope>
    <source>
        <strain evidence="3">G3</strain>
    </source>
</reference>
<protein>
    <recommendedName>
        <fullName evidence="2">DUF3447 domain-containing protein</fullName>
    </recommendedName>
</protein>
<dbReference type="PRINTS" id="PR01415">
    <property type="entry name" value="ANKYRIN"/>
</dbReference>
<dbReference type="KEGG" id="tva:4746264"/>
<dbReference type="PROSITE" id="PS50088">
    <property type="entry name" value="ANK_REPEAT"/>
    <property type="match status" value="6"/>
</dbReference>
<dbReference type="PANTHER" id="PTHR24182">
    <property type="entry name" value="ANKYRIN REPEAT AND SOCS BOX CONTAINING 4"/>
    <property type="match status" value="1"/>
</dbReference>
<evidence type="ECO:0000313" key="4">
    <source>
        <dbReference type="Proteomes" id="UP000001542"/>
    </source>
</evidence>
<dbReference type="Pfam" id="PF12796">
    <property type="entry name" value="Ank_2"/>
    <property type="match status" value="2"/>
</dbReference>
<dbReference type="Pfam" id="PF00023">
    <property type="entry name" value="Ank"/>
    <property type="match status" value="2"/>
</dbReference>
<organism evidence="3 4">
    <name type="scientific">Trichomonas vaginalis (strain ATCC PRA-98 / G3)</name>
    <dbReference type="NCBI Taxonomy" id="412133"/>
    <lineage>
        <taxon>Eukaryota</taxon>
        <taxon>Metamonada</taxon>
        <taxon>Parabasalia</taxon>
        <taxon>Trichomonadida</taxon>
        <taxon>Trichomonadidae</taxon>
        <taxon>Trichomonas</taxon>
    </lineage>
</organism>
<feature type="repeat" description="ANK" evidence="1">
    <location>
        <begin position="352"/>
        <end position="384"/>
    </location>
</feature>
<dbReference type="PROSITE" id="PS50297">
    <property type="entry name" value="ANK_REP_REGION"/>
    <property type="match status" value="6"/>
</dbReference>
<dbReference type="PANTHER" id="PTHR24182:SF13">
    <property type="entry name" value="LD18443P"/>
    <property type="match status" value="1"/>
</dbReference>
<sequence length="592" mass="67535">MKRCNFNKLMELCKDYHEAYTALYMLKSSDETKINQVYEGLKNKLLDTKVVTPAQMCKSISNAAIFNNKYIISYFILFKKIFDELISDRTEILSYKESKLNSVYYKFIDAIQREKEINQDPQDILCIEKENPIFKAIMDDDLRAFIAFSEFEGFREDQKYVSDFFPDSITEIGGIQAGTKKEYSLLELCCYYGSVDCFKFLRTRFNSIITKDCLQFSFLSGNPDIMSQCIKSHVEYYNCMPYAIISHNIDFISFLINEKHQTINLRYCIEFNNILAFLVHLDQFNAINECFPASIHFNIKGLRGYLLSHGADPNATTIDKLTALHLSILEKNTRRVQFLIANGANVNVLDSKFRTPLHCAAENNCLEIAKILLSHGAKIRVNDKNYQTPLHYAARGNAKEIVELLLSHDAFVNDLDKNGMAPIHIAALYNSKETLEFLLSHGASTQNIMIKRTTLLMIAAMGNSKETAEFLISHGADVNSNDGRGTPLHYAVINNSVETAKVLIEHGAIFDSKVYSITIPLHIAALMGKKEFAELFFSPVANTFTFDYYKKRTLLHIAAIKGKKRLLNCFYHMGQISTNLILLKVLPFILQQ</sequence>
<feature type="repeat" description="ANK" evidence="1">
    <location>
        <begin position="451"/>
        <end position="483"/>
    </location>
</feature>
<gene>
    <name evidence="3" type="ORF">TVAG_188390</name>
</gene>
<dbReference type="InterPro" id="IPR020683">
    <property type="entry name" value="DUF3447"/>
</dbReference>
<dbReference type="InterPro" id="IPR036770">
    <property type="entry name" value="Ankyrin_rpt-contain_sf"/>
</dbReference>
<evidence type="ECO:0000313" key="3">
    <source>
        <dbReference type="EMBL" id="EAX88599.1"/>
    </source>
</evidence>
<dbReference type="SMART" id="SM00248">
    <property type="entry name" value="ANK"/>
    <property type="match status" value="10"/>
</dbReference>
<name>A2G2L4_TRIV3</name>